<name>A0A8J2XYD9_9BURK</name>
<protein>
    <submittedName>
        <fullName evidence="2">Uncharacterized protein</fullName>
    </submittedName>
</protein>
<feature type="region of interest" description="Disordered" evidence="1">
    <location>
        <begin position="1"/>
        <end position="27"/>
    </location>
</feature>
<keyword evidence="3" id="KW-1185">Reference proteome</keyword>
<proteinExistence type="predicted"/>
<dbReference type="AlphaFoldDB" id="A0A8J2XYD9"/>
<evidence type="ECO:0000256" key="1">
    <source>
        <dbReference type="SAM" id="MobiDB-lite"/>
    </source>
</evidence>
<organism evidence="2 3">
    <name type="scientific">Oxalicibacterium flavum</name>
    <dbReference type="NCBI Taxonomy" id="179467"/>
    <lineage>
        <taxon>Bacteria</taxon>
        <taxon>Pseudomonadati</taxon>
        <taxon>Pseudomonadota</taxon>
        <taxon>Betaproteobacteria</taxon>
        <taxon>Burkholderiales</taxon>
        <taxon>Oxalobacteraceae</taxon>
        <taxon>Oxalicibacterium</taxon>
    </lineage>
</organism>
<dbReference type="EMBL" id="BMCG01000003">
    <property type="protein sequence ID" value="GGC10635.1"/>
    <property type="molecule type" value="Genomic_DNA"/>
</dbReference>
<dbReference type="Proteomes" id="UP000620266">
    <property type="component" value="Unassembled WGS sequence"/>
</dbReference>
<sequence>MKTDSQSDGPSIRAAANTGRKNDDAGNRMISGVVVHFAMRAWQMDQRSTKARSIT</sequence>
<reference evidence="2" key="1">
    <citation type="journal article" date="2014" name="Int. J. Syst. Evol. Microbiol.">
        <title>Complete genome sequence of Corynebacterium casei LMG S-19264T (=DSM 44701T), isolated from a smear-ripened cheese.</title>
        <authorList>
            <consortium name="US DOE Joint Genome Institute (JGI-PGF)"/>
            <person name="Walter F."/>
            <person name="Albersmeier A."/>
            <person name="Kalinowski J."/>
            <person name="Ruckert C."/>
        </authorList>
    </citation>
    <scope>NUCLEOTIDE SEQUENCE</scope>
    <source>
        <strain evidence="2">CCM 7086</strain>
    </source>
</reference>
<evidence type="ECO:0000313" key="3">
    <source>
        <dbReference type="Proteomes" id="UP000620266"/>
    </source>
</evidence>
<evidence type="ECO:0000313" key="2">
    <source>
        <dbReference type="EMBL" id="GGC10635.1"/>
    </source>
</evidence>
<gene>
    <name evidence="2" type="ORF">GCM10007205_19690</name>
</gene>
<comment type="caution">
    <text evidence="2">The sequence shown here is derived from an EMBL/GenBank/DDBJ whole genome shotgun (WGS) entry which is preliminary data.</text>
</comment>
<reference evidence="2" key="2">
    <citation type="submission" date="2020-09" db="EMBL/GenBank/DDBJ databases">
        <authorList>
            <person name="Sun Q."/>
            <person name="Sedlacek I."/>
        </authorList>
    </citation>
    <scope>NUCLEOTIDE SEQUENCE</scope>
    <source>
        <strain evidence="2">CCM 7086</strain>
    </source>
</reference>
<accession>A0A8J2XYD9</accession>